<organism evidence="2 3">
    <name type="scientific">Caerostris extrusa</name>
    <name type="common">Bark spider</name>
    <name type="synonym">Caerostris bankana</name>
    <dbReference type="NCBI Taxonomy" id="172846"/>
    <lineage>
        <taxon>Eukaryota</taxon>
        <taxon>Metazoa</taxon>
        <taxon>Ecdysozoa</taxon>
        <taxon>Arthropoda</taxon>
        <taxon>Chelicerata</taxon>
        <taxon>Arachnida</taxon>
        <taxon>Araneae</taxon>
        <taxon>Araneomorphae</taxon>
        <taxon>Entelegynae</taxon>
        <taxon>Araneoidea</taxon>
        <taxon>Araneidae</taxon>
        <taxon>Caerostris</taxon>
    </lineage>
</organism>
<evidence type="ECO:0000256" key="1">
    <source>
        <dbReference type="SAM" id="MobiDB-lite"/>
    </source>
</evidence>
<dbReference type="Proteomes" id="UP001054945">
    <property type="component" value="Unassembled WGS sequence"/>
</dbReference>
<evidence type="ECO:0000313" key="2">
    <source>
        <dbReference type="EMBL" id="GIY09571.1"/>
    </source>
</evidence>
<feature type="region of interest" description="Disordered" evidence="1">
    <location>
        <begin position="1"/>
        <end position="43"/>
    </location>
</feature>
<reference evidence="2 3" key="1">
    <citation type="submission" date="2021-06" db="EMBL/GenBank/DDBJ databases">
        <title>Caerostris extrusa draft genome.</title>
        <authorList>
            <person name="Kono N."/>
            <person name="Arakawa K."/>
        </authorList>
    </citation>
    <scope>NUCLEOTIDE SEQUENCE [LARGE SCALE GENOMIC DNA]</scope>
</reference>
<sequence length="101" mass="11192">MNLWHNPDVKSGAYRPGGPLRLAPCRAADKGPPSEPDSPSEVLGRHLWSDLTDNRVRNGTQLKTQQSVLERWLKDSGSVSSLRSTINAGYDENPLRRVLSI</sequence>
<proteinExistence type="predicted"/>
<dbReference type="AlphaFoldDB" id="A0AAV4QKZ1"/>
<name>A0AAV4QKZ1_CAEEX</name>
<protein>
    <submittedName>
        <fullName evidence="2">Uncharacterized protein</fullName>
    </submittedName>
</protein>
<accession>A0AAV4QKZ1</accession>
<dbReference type="EMBL" id="BPLR01006401">
    <property type="protein sequence ID" value="GIY09571.1"/>
    <property type="molecule type" value="Genomic_DNA"/>
</dbReference>
<keyword evidence="3" id="KW-1185">Reference proteome</keyword>
<gene>
    <name evidence="2" type="ORF">CEXT_358411</name>
</gene>
<comment type="caution">
    <text evidence="2">The sequence shown here is derived from an EMBL/GenBank/DDBJ whole genome shotgun (WGS) entry which is preliminary data.</text>
</comment>
<evidence type="ECO:0000313" key="3">
    <source>
        <dbReference type="Proteomes" id="UP001054945"/>
    </source>
</evidence>